<evidence type="ECO:0000313" key="1">
    <source>
        <dbReference type="EMBL" id="KAE8544852.1"/>
    </source>
</evidence>
<organism evidence="1 2">
    <name type="scientific">Marinobacter nauticus</name>
    <name type="common">Marinobacter hydrocarbonoclasticus</name>
    <name type="synonym">Marinobacter aquaeolei</name>
    <dbReference type="NCBI Taxonomy" id="2743"/>
    <lineage>
        <taxon>Bacteria</taxon>
        <taxon>Pseudomonadati</taxon>
        <taxon>Pseudomonadota</taxon>
        <taxon>Gammaproteobacteria</taxon>
        <taxon>Pseudomonadales</taxon>
        <taxon>Marinobacteraceae</taxon>
        <taxon>Marinobacter</taxon>
    </lineage>
</organism>
<dbReference type="SUPFAM" id="SSF64182">
    <property type="entry name" value="DHH phosphoesterases"/>
    <property type="match status" value="1"/>
</dbReference>
<dbReference type="Proteomes" id="UP000469950">
    <property type="component" value="Unassembled WGS sequence"/>
</dbReference>
<dbReference type="InterPro" id="IPR038763">
    <property type="entry name" value="DHH_sf"/>
</dbReference>
<reference evidence="1 2" key="1">
    <citation type="submission" date="2019-10" db="EMBL/GenBank/DDBJ databases">
        <title>Draft genome sequence of Marinobacter hydrocarbonoclasticus NCT7M from the microbiome of the marine copepod.</title>
        <authorList>
            <person name="Nuttall R."/>
            <person name="Sharma G."/>
            <person name="Moisander P."/>
        </authorList>
    </citation>
    <scope>NUCLEOTIDE SEQUENCE [LARGE SCALE GENOMIC DNA]</scope>
    <source>
        <strain evidence="1 2">NCT7M</strain>
    </source>
</reference>
<sequence>MQPDLGSDVLNKDKVNQQIQRHMKVRDGKDLSSAINPVKERILTARAVQQLEEAADFVRTDWRGLKPAARCLAEAMLAGGRVCILGRTNPDHLLAIAALSNGLRLLCRSLQRTRDVVQTSRGSFSGHINQFDVNYICFNFTPARYGDECTLDRELAEISPDVVVLLDPSFGVINRINQQLPSATTIAVATHDRLEHLSDSDVPVIPFPEEPGASYAKGYTVCALAHELTCLTRDMLVELISSHPRSQALISQLRTAGLEASCTLVALSYLCDDMPMKSHIRNVVAAGVDRINRGWTQQPRTAHSRGNLHYGLRALLVESEAVYPFTAQQLQMRLIPMFSSVCYAGFPETIIECLRCNELKTSKDKAYRASLLKAKTYFPSLKQLAGLIGAEPLAEKHEANPTIGDYEESIFENDERLLPIYAERRYAETGKTQLVVASIDDDKIRCFLRSDYINVNDALCSISFEMEPDQSFQFWADAFAGDLVVDSEAYSQLKIKLNGYLAHNAQTEVPLCPLIIDGDLTPNQRTASLAQWLEKQPWGRHYPEPVFEQYFMVRSSTILMESHCKLVVVDFNGSESDGGGEGFELLWRHSVAALSERLRQNEKVLVRYRLRSKRDASCGEVFGEVISLELA</sequence>
<dbReference type="Gene3D" id="2.40.50.460">
    <property type="match status" value="1"/>
</dbReference>
<accession>A0A833N8Y6</accession>
<evidence type="ECO:0000313" key="2">
    <source>
        <dbReference type="Proteomes" id="UP000469950"/>
    </source>
</evidence>
<name>A0A833N8Y6_MARNT</name>
<comment type="caution">
    <text evidence="1">The sequence shown here is derived from an EMBL/GenBank/DDBJ whole genome shotgun (WGS) entry which is preliminary data.</text>
</comment>
<dbReference type="EMBL" id="WBMP01000012">
    <property type="protein sequence ID" value="KAE8544852.1"/>
    <property type="molecule type" value="Genomic_DNA"/>
</dbReference>
<gene>
    <name evidence="1" type="ORF">F6453_2682</name>
</gene>
<dbReference type="RefSeq" id="WP_153741120.1">
    <property type="nucleotide sequence ID" value="NZ_WBMP01000012.1"/>
</dbReference>
<protein>
    <submittedName>
        <fullName evidence="1">Uncharacterized protein</fullName>
    </submittedName>
</protein>
<proteinExistence type="predicted"/>
<dbReference type="Gene3D" id="3.90.1640.30">
    <property type="match status" value="1"/>
</dbReference>
<dbReference type="AlphaFoldDB" id="A0A833N8Y6"/>